<dbReference type="InterPro" id="IPR001932">
    <property type="entry name" value="PPM-type_phosphatase-like_dom"/>
</dbReference>
<evidence type="ECO:0000259" key="1">
    <source>
        <dbReference type="PROSITE" id="PS51746"/>
    </source>
</evidence>
<feature type="domain" description="PPM-type phosphatase" evidence="1">
    <location>
        <begin position="13"/>
        <end position="285"/>
    </location>
</feature>
<dbReference type="SUPFAM" id="SSF81606">
    <property type="entry name" value="PP2C-like"/>
    <property type="match status" value="1"/>
</dbReference>
<evidence type="ECO:0000313" key="2">
    <source>
        <dbReference type="EMBL" id="CAK9869540.1"/>
    </source>
</evidence>
<name>A0ABP1B387_9BRYO</name>
<dbReference type="EMBL" id="OZ023720">
    <property type="protein sequence ID" value="CAK9869540.1"/>
    <property type="molecule type" value="Genomic_DNA"/>
</dbReference>
<dbReference type="InterPro" id="IPR036457">
    <property type="entry name" value="PPM-type-like_dom_sf"/>
</dbReference>
<accession>A0ABP1B387</accession>
<dbReference type="SMART" id="SM00332">
    <property type="entry name" value="PP2Cc"/>
    <property type="match status" value="1"/>
</dbReference>
<sequence>MVPLASLLAYELKNDVEENPILRCGLALQPRKGEDFALINTNCQRLQDDASSTFAVFGIFDGHNGSAAAIYSKENLLNDILSAIPPRLKREEWLAALPQAMVAGFMKTDKEFQAREQTSGTTVTIVVVDGWTITVASVGDSRCVLDSQEVVSTLTVDHRLDSNVEERVRVKASGGEVGRLIITGGAEIGPLRVWPGGLCLSRSIGDMDVGEFIVPIPHVKQIKLSNAGGRLIIASDGVWDALSSEKAAVCCRGLQQPEVAAKHIVKETLRTRGLRDDTTCLVVDLVPPSNSQHAAPPVKKKKKSSLQRILFWRRKGTHLSGALSGVPVMEQLFEEGSAMLADRLGTLSYPDGRNGLFLCAICHCDIESHDGISVHAGSFFAANGPRSMEGPFLCVTCKWKQDAMEGKQPRSPLVTCK</sequence>
<reference evidence="2" key="1">
    <citation type="submission" date="2024-03" db="EMBL/GenBank/DDBJ databases">
        <authorList>
            <consortium name="ELIXIR-Norway"/>
            <consortium name="Elixir Norway"/>
        </authorList>
    </citation>
    <scope>NUCLEOTIDE SEQUENCE</scope>
</reference>
<dbReference type="PANTHER" id="PTHR47992">
    <property type="entry name" value="PROTEIN PHOSPHATASE"/>
    <property type="match status" value="1"/>
</dbReference>
<proteinExistence type="predicted"/>
<protein>
    <recommendedName>
        <fullName evidence="1">PPM-type phosphatase domain-containing protein</fullName>
    </recommendedName>
</protein>
<dbReference type="CDD" id="cd00143">
    <property type="entry name" value="PP2Cc"/>
    <property type="match status" value="1"/>
</dbReference>
<gene>
    <name evidence="2" type="ORF">CSSPJE1EN2_LOCUS12298</name>
</gene>
<dbReference type="SMART" id="SM00331">
    <property type="entry name" value="PP2C_SIG"/>
    <property type="match status" value="1"/>
</dbReference>
<dbReference type="Proteomes" id="UP001497522">
    <property type="component" value="Chromosome 19"/>
</dbReference>
<dbReference type="PROSITE" id="PS51746">
    <property type="entry name" value="PPM_2"/>
    <property type="match status" value="1"/>
</dbReference>
<dbReference type="Pfam" id="PF00481">
    <property type="entry name" value="PP2C"/>
    <property type="match status" value="1"/>
</dbReference>
<organism evidence="2 3">
    <name type="scientific">Sphagnum jensenii</name>
    <dbReference type="NCBI Taxonomy" id="128206"/>
    <lineage>
        <taxon>Eukaryota</taxon>
        <taxon>Viridiplantae</taxon>
        <taxon>Streptophyta</taxon>
        <taxon>Embryophyta</taxon>
        <taxon>Bryophyta</taxon>
        <taxon>Sphagnophytina</taxon>
        <taxon>Sphagnopsida</taxon>
        <taxon>Sphagnales</taxon>
        <taxon>Sphagnaceae</taxon>
        <taxon>Sphagnum</taxon>
    </lineage>
</organism>
<dbReference type="InterPro" id="IPR015655">
    <property type="entry name" value="PP2C"/>
</dbReference>
<keyword evidence="3" id="KW-1185">Reference proteome</keyword>
<dbReference type="Gene3D" id="3.60.40.10">
    <property type="entry name" value="PPM-type phosphatase domain"/>
    <property type="match status" value="1"/>
</dbReference>
<feature type="non-terminal residue" evidence="2">
    <location>
        <position position="417"/>
    </location>
</feature>
<evidence type="ECO:0000313" key="3">
    <source>
        <dbReference type="Proteomes" id="UP001497522"/>
    </source>
</evidence>